<dbReference type="PANTHER" id="PTHR24177">
    <property type="entry name" value="CASKIN"/>
    <property type="match status" value="1"/>
</dbReference>
<feature type="domain" description="PGG" evidence="3">
    <location>
        <begin position="613"/>
        <end position="725"/>
    </location>
</feature>
<evidence type="ECO:0000259" key="3">
    <source>
        <dbReference type="Pfam" id="PF13962"/>
    </source>
</evidence>
<keyword evidence="2" id="KW-0472">Membrane</keyword>
<dbReference type="InterPro" id="IPR002110">
    <property type="entry name" value="Ankyrin_rpt"/>
</dbReference>
<feature type="transmembrane region" description="Helical" evidence="2">
    <location>
        <begin position="737"/>
        <end position="757"/>
    </location>
</feature>
<organism evidence="4">
    <name type="scientific">Glycine soja</name>
    <name type="common">Wild soybean</name>
    <dbReference type="NCBI Taxonomy" id="3848"/>
    <lineage>
        <taxon>Eukaryota</taxon>
        <taxon>Viridiplantae</taxon>
        <taxon>Streptophyta</taxon>
        <taxon>Embryophyta</taxon>
        <taxon>Tracheophyta</taxon>
        <taxon>Spermatophyta</taxon>
        <taxon>Magnoliopsida</taxon>
        <taxon>eudicotyledons</taxon>
        <taxon>Gunneridae</taxon>
        <taxon>Pentapetalae</taxon>
        <taxon>rosids</taxon>
        <taxon>fabids</taxon>
        <taxon>Fabales</taxon>
        <taxon>Fabaceae</taxon>
        <taxon>Papilionoideae</taxon>
        <taxon>50 kb inversion clade</taxon>
        <taxon>NPAAA clade</taxon>
        <taxon>indigoferoid/millettioid clade</taxon>
        <taxon>Phaseoleae</taxon>
        <taxon>Glycine</taxon>
        <taxon>Glycine subgen. Soja</taxon>
    </lineage>
</organism>
<feature type="transmembrane region" description="Helical" evidence="2">
    <location>
        <begin position="660"/>
        <end position="685"/>
    </location>
</feature>
<dbReference type="SUPFAM" id="SSF48403">
    <property type="entry name" value="Ankyrin repeat"/>
    <property type="match status" value="1"/>
</dbReference>
<dbReference type="Proteomes" id="UP000053555">
    <property type="component" value="Unassembled WGS sequence"/>
</dbReference>
<feature type="transmembrane region" description="Helical" evidence="2">
    <location>
        <begin position="618"/>
        <end position="640"/>
    </location>
</feature>
<dbReference type="InterPro" id="IPR026961">
    <property type="entry name" value="PGG_dom"/>
</dbReference>
<dbReference type="GO" id="GO:0005886">
    <property type="term" value="C:plasma membrane"/>
    <property type="evidence" value="ECO:0007669"/>
    <property type="project" value="UniProtKB-SubCell"/>
</dbReference>
<evidence type="ECO:0000256" key="2">
    <source>
        <dbReference type="SAM" id="Phobius"/>
    </source>
</evidence>
<gene>
    <name evidence="4" type="ORF">glysoja_044103</name>
</gene>
<name>A0A0B2QTN2_GLYSO</name>
<comment type="subcellular location">
    <subcellularLocation>
        <location evidence="1">Cell membrane</location>
        <topology evidence="1">Peripheral membrane protein</topology>
        <orientation evidence="1">Cytoplasmic side</orientation>
    </subcellularLocation>
</comment>
<dbReference type="Pfam" id="PF13962">
    <property type="entry name" value="PGG"/>
    <property type="match status" value="1"/>
</dbReference>
<feature type="transmembrane region" description="Helical" evidence="2">
    <location>
        <begin position="697"/>
        <end position="725"/>
    </location>
</feature>
<accession>A0A0B2QTN2</accession>
<dbReference type="SMART" id="SM00248">
    <property type="entry name" value="ANK"/>
    <property type="match status" value="4"/>
</dbReference>
<dbReference type="InterPro" id="IPR036770">
    <property type="entry name" value="Ankyrin_rpt-contain_sf"/>
</dbReference>
<evidence type="ECO:0000256" key="1">
    <source>
        <dbReference type="ARBA" id="ARBA00004413"/>
    </source>
</evidence>
<dbReference type="Gene3D" id="1.25.40.20">
    <property type="entry name" value="Ankyrin repeat-containing domain"/>
    <property type="match status" value="2"/>
</dbReference>
<sequence>MSCFSNPLFFFFFYSHPHPTQLTFSRHNNIRKCPCRFNSVANLMSNIISEGHSILRPPYFDGKNYTEWKERMIIFIRSIDFKLWLVIKNGPKIPTKLIGNEEVEKSEDEYDEEDMKNLELEAQARNILCRAMNQDAFEKFSKDKTAKQTWDELEREMTVVDFPTQQQQPQMGNAASARHNRPNLEFIEATDEEAKDKFLSLCVPLYKFALEGNWPAAKVILQKDVRLKNAAIAVGWATLLHVAVGANHAPFVKELLQELDNQDIKLKDIKGNTAFCFAAASGNMEIVQLLKQRVENLPIIRGGGDHTPLYFAVMQRKCDMVEYLYDKTKDVFDVKDRESLFFTSITTRNYHLALKMATECKELAYARDHLNNDTALHILAMAHDQNPLDSCCHCSEQQTPIMINPGQFCKNELYLTSNSNNNCYVFHFNTKFFIFTGMKKHVIFQLVKFLWETILREKTLKEAIKIISEPSQLLFDAAEVGNFGFLSELISAHPSLIWEVDDKKQSIIHTAVSHRHASIFNVVHEIGSIKDIIVEGFVKGNNTLLHLAAKLAPSDRLELVSGAAFQMSHELIWFEEVKKIMPPSFIMLKNSEDKTAQELFTREHEGLRRKAEDWMKRTAEFCILISTVIATAVFSAAINIPGGIDDQTKKPNYLDKTSFLVFAISDGIAFISSATSILIFLSILISRYAEYDFHKSLPFKLICGLVTLFISITCMMVAFGSAFFITYDSGLKVVPDSISILASVPILLYITLQFSLWKDIIYSTIHCRNLFKPSKRMIHISSR</sequence>
<keyword evidence="2" id="KW-0812">Transmembrane</keyword>
<dbReference type="Pfam" id="PF12796">
    <property type="entry name" value="Ank_2"/>
    <property type="match status" value="1"/>
</dbReference>
<dbReference type="PANTHER" id="PTHR24177:SF437">
    <property type="entry name" value="ANKYRIN REPEAT PROTEIN"/>
    <property type="match status" value="1"/>
</dbReference>
<proteinExistence type="predicted"/>
<dbReference type="AlphaFoldDB" id="A0A0B2QTN2"/>
<dbReference type="EMBL" id="KN654966">
    <property type="protein sequence ID" value="KHN24825.1"/>
    <property type="molecule type" value="Genomic_DNA"/>
</dbReference>
<keyword evidence="2" id="KW-1133">Transmembrane helix</keyword>
<evidence type="ECO:0000313" key="4">
    <source>
        <dbReference type="EMBL" id="KHN24825.1"/>
    </source>
</evidence>
<protein>
    <recommendedName>
        <fullName evidence="3">PGG domain-containing protein</fullName>
    </recommendedName>
</protein>
<reference evidence="4" key="1">
    <citation type="submission" date="2014-07" db="EMBL/GenBank/DDBJ databases">
        <title>Identification of a novel salt tolerance gene in wild soybean by whole-genome sequencing.</title>
        <authorList>
            <person name="Lam H.-M."/>
            <person name="Qi X."/>
            <person name="Li M.-W."/>
            <person name="Liu X."/>
            <person name="Xie M."/>
            <person name="Ni M."/>
            <person name="Xu X."/>
        </authorList>
    </citation>
    <scope>NUCLEOTIDE SEQUENCE [LARGE SCALE GENOMIC DNA]</scope>
    <source>
        <tissue evidence="4">Root</tissue>
    </source>
</reference>